<evidence type="ECO:0000313" key="2">
    <source>
        <dbReference type="EMBL" id="KGD65703.1"/>
    </source>
</evidence>
<gene>
    <name evidence="2" type="ORF">Y5S_00927</name>
</gene>
<feature type="domain" description="Methyltransferase type 11" evidence="1">
    <location>
        <begin position="86"/>
        <end position="135"/>
    </location>
</feature>
<dbReference type="AlphaFoldDB" id="A0A095TTI6"/>
<accession>A0A095TTI6</accession>
<keyword evidence="3" id="KW-1185">Reference proteome</keyword>
<dbReference type="InterPro" id="IPR013216">
    <property type="entry name" value="Methyltransf_11"/>
</dbReference>
<dbReference type="OrthoDB" id="6191410at2"/>
<dbReference type="STRING" id="1177154.Y5S_00927"/>
<dbReference type="SUPFAM" id="SSF53335">
    <property type="entry name" value="S-adenosyl-L-methionine-dependent methyltransferases"/>
    <property type="match status" value="1"/>
</dbReference>
<name>A0A095TTI6_9GAMM</name>
<dbReference type="PATRIC" id="fig|1177154.3.peg.937"/>
<sequence>MQLPPLNRISFNTGNHDQEKHFDAWLESEPGQALLDAERTMLEEWMRRQVGQRAVAVYSSREQGLMEDCPLRWKMSLGPAGFPGVTVQSRLDSLPLAKSSVDVLLLHHVLDFAGAPHQVLREACRSIAPGGKIAIVGFHPLSMMGIARWFLWRHRPGWAGRFFRPNRVTDWLQVLGFEVDGMASGFYTIPFGSQGRQRMRLFEWLGSMLWPRHGGTYLLVARKRAGVVKPLPSRQRKVPRNTVVPVPVARWGQQNRES</sequence>
<dbReference type="InterPro" id="IPR029063">
    <property type="entry name" value="SAM-dependent_MTases_sf"/>
</dbReference>
<dbReference type="eggNOG" id="COG2226">
    <property type="taxonomic scope" value="Bacteria"/>
</dbReference>
<reference evidence="2 3" key="1">
    <citation type="submission" date="2012-09" db="EMBL/GenBank/DDBJ databases">
        <title>Genome Sequence of alkane-degrading Bacterium Alcanivorax sp. 19-m-6.</title>
        <authorList>
            <person name="Lai Q."/>
            <person name="Shao Z."/>
        </authorList>
    </citation>
    <scope>NUCLEOTIDE SEQUENCE [LARGE SCALE GENOMIC DNA]</scope>
    <source>
        <strain evidence="2 3">19-m-6</strain>
    </source>
</reference>
<comment type="caution">
    <text evidence="2">The sequence shown here is derived from an EMBL/GenBank/DDBJ whole genome shotgun (WGS) entry which is preliminary data.</text>
</comment>
<dbReference type="EMBL" id="ARXV01000003">
    <property type="protein sequence ID" value="KGD65703.1"/>
    <property type="molecule type" value="Genomic_DNA"/>
</dbReference>
<dbReference type="RefSeq" id="WP_035230903.1">
    <property type="nucleotide sequence ID" value="NZ_ARXV01000003.1"/>
</dbReference>
<protein>
    <recommendedName>
        <fullName evidence="1">Methyltransferase type 11 domain-containing protein</fullName>
    </recommendedName>
</protein>
<dbReference type="Gene3D" id="3.40.50.150">
    <property type="entry name" value="Vaccinia Virus protein VP39"/>
    <property type="match status" value="1"/>
</dbReference>
<evidence type="ECO:0000313" key="3">
    <source>
        <dbReference type="Proteomes" id="UP000029444"/>
    </source>
</evidence>
<dbReference type="Pfam" id="PF08241">
    <property type="entry name" value="Methyltransf_11"/>
    <property type="match status" value="1"/>
</dbReference>
<dbReference type="GO" id="GO:0008757">
    <property type="term" value="F:S-adenosylmethionine-dependent methyltransferase activity"/>
    <property type="evidence" value="ECO:0007669"/>
    <property type="project" value="InterPro"/>
</dbReference>
<evidence type="ECO:0000259" key="1">
    <source>
        <dbReference type="Pfam" id="PF08241"/>
    </source>
</evidence>
<proteinExistence type="predicted"/>
<organism evidence="2 3">
    <name type="scientific">Alcanivorax nanhaiticus</name>
    <dbReference type="NCBI Taxonomy" id="1177154"/>
    <lineage>
        <taxon>Bacteria</taxon>
        <taxon>Pseudomonadati</taxon>
        <taxon>Pseudomonadota</taxon>
        <taxon>Gammaproteobacteria</taxon>
        <taxon>Oceanospirillales</taxon>
        <taxon>Alcanivoracaceae</taxon>
        <taxon>Alcanivorax</taxon>
    </lineage>
</organism>
<dbReference type="Proteomes" id="UP000029444">
    <property type="component" value="Unassembled WGS sequence"/>
</dbReference>